<name>A0A5J4WPB4_9EUKA</name>
<reference evidence="1 2" key="1">
    <citation type="submission" date="2019-03" db="EMBL/GenBank/DDBJ databases">
        <title>Single cell metagenomics reveals metabolic interactions within the superorganism composed of flagellate Streblomastix strix and complex community of Bacteroidetes bacteria on its surface.</title>
        <authorList>
            <person name="Treitli S.C."/>
            <person name="Kolisko M."/>
            <person name="Husnik F."/>
            <person name="Keeling P."/>
            <person name="Hampl V."/>
        </authorList>
    </citation>
    <scope>NUCLEOTIDE SEQUENCE [LARGE SCALE GENOMIC DNA]</scope>
    <source>
        <strain evidence="1">ST1C</strain>
    </source>
</reference>
<protein>
    <submittedName>
        <fullName evidence="1">Uncharacterized protein</fullName>
    </submittedName>
</protein>
<accession>A0A5J4WPB4</accession>
<organism evidence="1 2">
    <name type="scientific">Streblomastix strix</name>
    <dbReference type="NCBI Taxonomy" id="222440"/>
    <lineage>
        <taxon>Eukaryota</taxon>
        <taxon>Metamonada</taxon>
        <taxon>Preaxostyla</taxon>
        <taxon>Oxymonadida</taxon>
        <taxon>Streblomastigidae</taxon>
        <taxon>Streblomastix</taxon>
    </lineage>
</organism>
<comment type="caution">
    <text evidence="1">The sequence shown here is derived from an EMBL/GenBank/DDBJ whole genome shotgun (WGS) entry which is preliminary data.</text>
</comment>
<evidence type="ECO:0000313" key="1">
    <source>
        <dbReference type="EMBL" id="KAA6396957.1"/>
    </source>
</evidence>
<gene>
    <name evidence="1" type="ORF">EZS28_007519</name>
</gene>
<dbReference type="AlphaFoldDB" id="A0A5J4WPB4"/>
<proteinExistence type="predicted"/>
<dbReference type="EMBL" id="SNRW01001299">
    <property type="protein sequence ID" value="KAA6396957.1"/>
    <property type="molecule type" value="Genomic_DNA"/>
</dbReference>
<dbReference type="Proteomes" id="UP000324800">
    <property type="component" value="Unassembled WGS sequence"/>
</dbReference>
<evidence type="ECO:0000313" key="2">
    <source>
        <dbReference type="Proteomes" id="UP000324800"/>
    </source>
</evidence>
<sequence>MDLANWDEDYDEEEAFLYVSIDKLDQESDQGITIGECDGEINCYQLVLLQGGGKGYVIGNDGEEEEDY</sequence>